<name>A0A892ZLP5_9NEIS</name>
<dbReference type="EMBL" id="CP069798">
    <property type="protein sequence ID" value="QRQ82494.1"/>
    <property type="molecule type" value="Genomic_DNA"/>
</dbReference>
<dbReference type="GO" id="GO:0004519">
    <property type="term" value="F:endonuclease activity"/>
    <property type="evidence" value="ECO:0007669"/>
    <property type="project" value="InterPro"/>
</dbReference>
<dbReference type="Proteomes" id="UP000653156">
    <property type="component" value="Chromosome"/>
</dbReference>
<dbReference type="InterPro" id="IPR013396">
    <property type="entry name" value="CRISPR-assoc_prot_Csy4"/>
</dbReference>
<accession>A0A892ZLP5</accession>
<dbReference type="InterPro" id="IPR042564">
    <property type="entry name" value="CRISPR-Cas6/Csy4_sf"/>
</dbReference>
<sequence length="189" mass="21079">MSQSHYLELRAIPQPELTQSQVLSHLMQALHQHLPAYAGRIGVAFPGYGQARTLGGIIRLIGNEADCQALHQQLHASGNISDYALLYAVAKVPQGIQSHARYSRSHHKGPSALRRAEQRLSAQGKWQAEIADKMRAKWQTPPKLPHLQLRSASTKQTFTLWIQQQNHTHPKPGLFSAYGLSQEATVPQF</sequence>
<evidence type="ECO:0000313" key="2">
    <source>
        <dbReference type="Proteomes" id="UP000653156"/>
    </source>
</evidence>
<dbReference type="RefSeq" id="WP_230339777.1">
    <property type="nucleotide sequence ID" value="NZ_CP069798.1"/>
</dbReference>
<dbReference type="KEGG" id="ptes:JQU52_03575"/>
<organism evidence="1 2">
    <name type="scientific">Paralysiella testudinis</name>
    <dbReference type="NCBI Taxonomy" id="2809020"/>
    <lineage>
        <taxon>Bacteria</taxon>
        <taxon>Pseudomonadati</taxon>
        <taxon>Pseudomonadota</taxon>
        <taxon>Betaproteobacteria</taxon>
        <taxon>Neisseriales</taxon>
        <taxon>Neisseriaceae</taxon>
        <taxon>Paralysiella</taxon>
    </lineage>
</organism>
<dbReference type="NCBIfam" id="TIGR02563">
    <property type="entry name" value="cas_Csy4"/>
    <property type="match status" value="1"/>
</dbReference>
<dbReference type="Gene3D" id="3.30.70.2540">
    <property type="entry name" value="CRISPR-associated endoribonuclease Cas6/Csy4"/>
    <property type="match status" value="1"/>
</dbReference>
<dbReference type="Pfam" id="PF09618">
    <property type="entry name" value="Cas_Csy4"/>
    <property type="match status" value="1"/>
</dbReference>
<keyword evidence="2" id="KW-1185">Reference proteome</keyword>
<dbReference type="AlphaFoldDB" id="A0A892ZLP5"/>
<evidence type="ECO:0000313" key="1">
    <source>
        <dbReference type="EMBL" id="QRQ82494.1"/>
    </source>
</evidence>
<reference evidence="1" key="1">
    <citation type="submission" date="2021-02" db="EMBL/GenBank/DDBJ databases">
        <title>Neisseriaceae sp. 26B isolated from the cloaca of a Common Toad-headed Turtle (Mesoclemmys nasuta).</title>
        <authorList>
            <person name="Spergser J."/>
            <person name="Busse H.-J."/>
        </authorList>
    </citation>
    <scope>NUCLEOTIDE SEQUENCE</scope>
    <source>
        <strain evidence="1">26B</strain>
    </source>
</reference>
<dbReference type="GO" id="GO:0043571">
    <property type="term" value="P:maintenance of CRISPR repeat elements"/>
    <property type="evidence" value="ECO:0007669"/>
    <property type="project" value="InterPro"/>
</dbReference>
<gene>
    <name evidence="1" type="primary">cas6f</name>
    <name evidence="1" type="ORF">JQU52_03575</name>
</gene>
<protein>
    <submittedName>
        <fullName evidence="1">Type I-F CRISPR-associated endoribonuclease Cas6/Csy4</fullName>
    </submittedName>
</protein>
<proteinExistence type="predicted"/>